<comment type="cofactor">
    <cofactor evidence="1">
        <name>Mg(2+)</name>
        <dbReference type="ChEBI" id="CHEBI:18420"/>
    </cofactor>
</comment>
<dbReference type="GO" id="GO:0005743">
    <property type="term" value="C:mitochondrial inner membrane"/>
    <property type="evidence" value="ECO:0007669"/>
    <property type="project" value="TreeGrafter"/>
</dbReference>
<comment type="similarity">
    <text evidence="4">Belongs to the UbiA prenyltransferase family.</text>
</comment>
<name>A0AAD4CLU1_ASPNN</name>
<feature type="transmembrane region" description="Helical" evidence="9">
    <location>
        <begin position="201"/>
        <end position="223"/>
    </location>
</feature>
<reference evidence="10" key="2">
    <citation type="submission" date="2020-02" db="EMBL/GenBank/DDBJ databases">
        <authorList>
            <person name="Gilchrist C.L.M."/>
            <person name="Chooi Y.-H."/>
        </authorList>
    </citation>
    <scope>NUCLEOTIDE SEQUENCE</scope>
    <source>
        <strain evidence="10">MST-FP2251</strain>
    </source>
</reference>
<dbReference type="InterPro" id="IPR039653">
    <property type="entry name" value="Prenyltransferase"/>
</dbReference>
<dbReference type="InterPro" id="IPR030470">
    <property type="entry name" value="UbiA_prenylTrfase_CS"/>
</dbReference>
<feature type="transmembrane region" description="Helical" evidence="9">
    <location>
        <begin position="273"/>
        <end position="295"/>
    </location>
</feature>
<protein>
    <submittedName>
        <fullName evidence="10">Uncharacterized protein</fullName>
    </submittedName>
</protein>
<comment type="caution">
    <text evidence="10">The sequence shown here is derived from an EMBL/GenBank/DDBJ whole genome shotgun (WGS) entry which is preliminary data.</text>
</comment>
<evidence type="ECO:0000256" key="8">
    <source>
        <dbReference type="ARBA" id="ARBA00023136"/>
    </source>
</evidence>
<evidence type="ECO:0000313" key="11">
    <source>
        <dbReference type="Proteomes" id="UP001194746"/>
    </source>
</evidence>
<dbReference type="FunFam" id="1.20.120.1780:FF:000001">
    <property type="entry name" value="4-hydroxybenzoate octaprenyltransferase"/>
    <property type="match status" value="1"/>
</dbReference>
<feature type="transmembrane region" description="Helical" evidence="9">
    <location>
        <begin position="248"/>
        <end position="267"/>
    </location>
</feature>
<feature type="transmembrane region" description="Helical" evidence="9">
    <location>
        <begin position="164"/>
        <end position="181"/>
    </location>
</feature>
<evidence type="ECO:0000256" key="9">
    <source>
        <dbReference type="SAM" id="Phobius"/>
    </source>
</evidence>
<dbReference type="EMBL" id="VCAU01000042">
    <property type="protein sequence ID" value="KAF9888846.1"/>
    <property type="molecule type" value="Genomic_DNA"/>
</dbReference>
<feature type="transmembrane region" description="Helical" evidence="9">
    <location>
        <begin position="133"/>
        <end position="152"/>
    </location>
</feature>
<evidence type="ECO:0000313" key="10">
    <source>
        <dbReference type="EMBL" id="KAF9888846.1"/>
    </source>
</evidence>
<organism evidence="10 11">
    <name type="scientific">Aspergillus nanangensis</name>
    <dbReference type="NCBI Taxonomy" id="2582783"/>
    <lineage>
        <taxon>Eukaryota</taxon>
        <taxon>Fungi</taxon>
        <taxon>Dikarya</taxon>
        <taxon>Ascomycota</taxon>
        <taxon>Pezizomycotina</taxon>
        <taxon>Eurotiomycetes</taxon>
        <taxon>Eurotiomycetidae</taxon>
        <taxon>Eurotiales</taxon>
        <taxon>Aspergillaceae</taxon>
        <taxon>Aspergillus</taxon>
        <taxon>Aspergillus subgen. Circumdati</taxon>
    </lineage>
</organism>
<proteinExistence type="inferred from homology"/>
<dbReference type="Gene3D" id="1.20.120.1780">
    <property type="entry name" value="UbiA prenyltransferase"/>
    <property type="match status" value="1"/>
</dbReference>
<dbReference type="PROSITE" id="PS00943">
    <property type="entry name" value="UBIA"/>
    <property type="match status" value="1"/>
</dbReference>
<keyword evidence="8 9" id="KW-0472">Membrane</keyword>
<keyword evidence="7 9" id="KW-1133">Transmembrane helix</keyword>
<dbReference type="InterPro" id="IPR044878">
    <property type="entry name" value="UbiA_sf"/>
</dbReference>
<evidence type="ECO:0000256" key="3">
    <source>
        <dbReference type="ARBA" id="ARBA00004721"/>
    </source>
</evidence>
<keyword evidence="6 9" id="KW-0812">Transmembrane</keyword>
<dbReference type="InterPro" id="IPR000537">
    <property type="entry name" value="UbiA_prenyltransferase"/>
</dbReference>
<accession>A0AAD4CLU1</accession>
<dbReference type="GO" id="GO:0006744">
    <property type="term" value="P:ubiquinone biosynthetic process"/>
    <property type="evidence" value="ECO:0007669"/>
    <property type="project" value="TreeGrafter"/>
</dbReference>
<feature type="transmembrane region" description="Helical" evidence="9">
    <location>
        <begin position="65"/>
        <end position="86"/>
    </location>
</feature>
<dbReference type="AlphaFoldDB" id="A0AAD4CLU1"/>
<dbReference type="PANTHER" id="PTHR11048:SF39">
    <property type="entry name" value="POLYPRENYL TRANSFERASE AUSN"/>
    <property type="match status" value="1"/>
</dbReference>
<dbReference type="PANTHER" id="PTHR11048">
    <property type="entry name" value="PRENYLTRANSFERASES"/>
    <property type="match status" value="1"/>
</dbReference>
<keyword evidence="5" id="KW-0808">Transferase</keyword>
<comment type="subcellular location">
    <subcellularLocation>
        <location evidence="2">Membrane</location>
        <topology evidence="2">Multi-pass membrane protein</topology>
    </subcellularLocation>
</comment>
<evidence type="ECO:0000256" key="4">
    <source>
        <dbReference type="ARBA" id="ARBA00005985"/>
    </source>
</evidence>
<feature type="transmembrane region" description="Helical" evidence="9">
    <location>
        <begin position="39"/>
        <end position="59"/>
    </location>
</feature>
<dbReference type="FunFam" id="1.10.357.140:FF:000008">
    <property type="entry name" value="4-hydroxybenzoate octaprenyltransferase"/>
    <property type="match status" value="1"/>
</dbReference>
<evidence type="ECO:0000256" key="7">
    <source>
        <dbReference type="ARBA" id="ARBA00022989"/>
    </source>
</evidence>
<evidence type="ECO:0000256" key="2">
    <source>
        <dbReference type="ARBA" id="ARBA00004141"/>
    </source>
</evidence>
<dbReference type="Gene3D" id="1.10.357.140">
    <property type="entry name" value="UbiA prenyltransferase"/>
    <property type="match status" value="1"/>
</dbReference>
<evidence type="ECO:0000256" key="6">
    <source>
        <dbReference type="ARBA" id="ARBA00022692"/>
    </source>
</evidence>
<feature type="transmembrane region" description="Helical" evidence="9">
    <location>
        <begin position="106"/>
        <end position="127"/>
    </location>
</feature>
<comment type="pathway">
    <text evidence="3">Secondary metabolite biosynthesis; terpenoid biosynthesis.</text>
</comment>
<evidence type="ECO:0000256" key="1">
    <source>
        <dbReference type="ARBA" id="ARBA00001946"/>
    </source>
</evidence>
<keyword evidence="11" id="KW-1185">Reference proteome</keyword>
<sequence length="334" mass="36353">MGAPNDHYTPPTRGIFTLLPSALTPYAELMRLHQPAGCYFYYCHYVIGLSFAACVTPSPPTPSRLVIQAIYFMAWVVILRGAMCTWNDNADQDLDRQVARTRLRPIARGAVTTVQGHVFVLLQLVVGGIVLQVLSPSCLVYAATTTLMGLVYPFCKRVTHFPQVFLGLGFSLAIFMTGPALKVDFILPHPSNDDDGRRRRLAALCLYAASVLYTILVDTLYAYQDREDDIKAGVGSLAVRLGRKSPKLIFSLMAAAQVVFLVAVGILSRFSAIYFVGSCGITAIILVSMISLVNLTDPASCAWWFGPGSCLLGASMAIGMLGEYAARQVLSAYF</sequence>
<gene>
    <name evidence="10" type="ORF">FE257_008215</name>
</gene>
<reference evidence="10" key="1">
    <citation type="journal article" date="2019" name="Beilstein J. Org. Chem.">
        <title>Nanangenines: drimane sesquiterpenoids as the dominant metabolite cohort of a novel Australian fungus, Aspergillus nanangensis.</title>
        <authorList>
            <person name="Lacey H.J."/>
            <person name="Gilchrist C.L.M."/>
            <person name="Crombie A."/>
            <person name="Kalaitzis J.A."/>
            <person name="Vuong D."/>
            <person name="Rutledge P.J."/>
            <person name="Turner P."/>
            <person name="Pitt J.I."/>
            <person name="Lacey E."/>
            <person name="Chooi Y.H."/>
            <person name="Piggott A.M."/>
        </authorList>
    </citation>
    <scope>NUCLEOTIDE SEQUENCE</scope>
    <source>
        <strain evidence="10">MST-FP2251</strain>
    </source>
</reference>
<dbReference type="Proteomes" id="UP001194746">
    <property type="component" value="Unassembled WGS sequence"/>
</dbReference>
<dbReference type="GO" id="GO:0008412">
    <property type="term" value="F:4-hydroxybenzoate polyprenyltransferase activity"/>
    <property type="evidence" value="ECO:0007669"/>
    <property type="project" value="TreeGrafter"/>
</dbReference>
<evidence type="ECO:0000256" key="5">
    <source>
        <dbReference type="ARBA" id="ARBA00022679"/>
    </source>
</evidence>
<feature type="transmembrane region" description="Helical" evidence="9">
    <location>
        <begin position="302"/>
        <end position="321"/>
    </location>
</feature>
<dbReference type="CDD" id="cd13959">
    <property type="entry name" value="PT_UbiA_COQ2"/>
    <property type="match status" value="1"/>
</dbReference>
<dbReference type="Pfam" id="PF01040">
    <property type="entry name" value="UbiA"/>
    <property type="match status" value="1"/>
</dbReference>